<keyword evidence="3" id="KW-1003">Cell membrane</keyword>
<evidence type="ECO:0000256" key="6">
    <source>
        <dbReference type="ARBA" id="ARBA00023136"/>
    </source>
</evidence>
<protein>
    <submittedName>
        <fullName evidence="9">Na(+)/H(+) antiporter subunit C</fullName>
    </submittedName>
</protein>
<name>A0A3M2L9U6_9NOCA</name>
<keyword evidence="10" id="KW-1185">Reference proteome</keyword>
<evidence type="ECO:0000256" key="7">
    <source>
        <dbReference type="SAM" id="MobiDB-lite"/>
    </source>
</evidence>
<evidence type="ECO:0000256" key="5">
    <source>
        <dbReference type="ARBA" id="ARBA00022989"/>
    </source>
</evidence>
<dbReference type="Gene3D" id="1.10.287.3510">
    <property type="match status" value="1"/>
</dbReference>
<feature type="transmembrane region" description="Helical" evidence="8">
    <location>
        <begin position="76"/>
        <end position="100"/>
    </location>
</feature>
<dbReference type="GO" id="GO:0005886">
    <property type="term" value="C:plasma membrane"/>
    <property type="evidence" value="ECO:0007669"/>
    <property type="project" value="UniProtKB-SubCell"/>
</dbReference>
<evidence type="ECO:0000313" key="9">
    <source>
        <dbReference type="EMBL" id="RMI34361.1"/>
    </source>
</evidence>
<dbReference type="AlphaFoldDB" id="A0A3M2L9U6"/>
<dbReference type="RefSeq" id="WP_122187283.1">
    <property type="nucleotide sequence ID" value="NZ_RFFH01000002.1"/>
</dbReference>
<comment type="subcellular location">
    <subcellularLocation>
        <location evidence="1">Cell membrane</location>
        <topology evidence="1">Multi-pass membrane protein</topology>
    </subcellularLocation>
</comment>
<comment type="caution">
    <text evidence="9">The sequence shown here is derived from an EMBL/GenBank/DDBJ whole genome shotgun (WGS) entry which is preliminary data.</text>
</comment>
<reference evidence="9 10" key="1">
    <citation type="submission" date="2018-10" db="EMBL/GenBank/DDBJ databases">
        <title>Isolation from cow dung.</title>
        <authorList>
            <person name="Ling L."/>
        </authorList>
    </citation>
    <scope>NUCLEOTIDE SEQUENCE [LARGE SCALE GENOMIC DNA]</scope>
    <source>
        <strain evidence="9 10">NEAU-LL90</strain>
    </source>
</reference>
<keyword evidence="5 8" id="KW-1133">Transmembrane helix</keyword>
<evidence type="ECO:0000313" key="10">
    <source>
        <dbReference type="Proteomes" id="UP000279275"/>
    </source>
</evidence>
<dbReference type="Pfam" id="PF00420">
    <property type="entry name" value="Oxidored_q2"/>
    <property type="match status" value="1"/>
</dbReference>
<evidence type="ECO:0000256" key="8">
    <source>
        <dbReference type="SAM" id="Phobius"/>
    </source>
</evidence>
<feature type="transmembrane region" description="Helical" evidence="8">
    <location>
        <begin position="34"/>
        <end position="56"/>
    </location>
</feature>
<evidence type="ECO:0000256" key="3">
    <source>
        <dbReference type="ARBA" id="ARBA00022475"/>
    </source>
</evidence>
<feature type="compositionally biased region" description="Basic and acidic residues" evidence="7">
    <location>
        <begin position="117"/>
        <end position="131"/>
    </location>
</feature>
<sequence length="131" mass="14014">MNFTESSDITLLVLIFGLVTAGVYLVLERVVSKMLLGLILIGNGLNLLIVTVAGPAGRPPILGESDKAHSTMADPLAQAMVLTSIVITMGLSAFILALAYRAYWLTTSEQVEDDPEDVKVAAKREGEDPEQ</sequence>
<proteinExistence type="inferred from homology"/>
<dbReference type="EMBL" id="RFFH01000002">
    <property type="protein sequence ID" value="RMI34361.1"/>
    <property type="molecule type" value="Genomic_DNA"/>
</dbReference>
<feature type="region of interest" description="Disordered" evidence="7">
    <location>
        <begin position="110"/>
        <end position="131"/>
    </location>
</feature>
<accession>A0A3M2L9U6</accession>
<comment type="similarity">
    <text evidence="2">Belongs to the CPA3 antiporters (TC 2.A.63) subunit C family.</text>
</comment>
<keyword evidence="6 8" id="KW-0472">Membrane</keyword>
<dbReference type="NCBIfam" id="NF005929">
    <property type="entry name" value="PRK07946.1"/>
    <property type="match status" value="1"/>
</dbReference>
<keyword evidence="4 8" id="KW-0812">Transmembrane</keyword>
<dbReference type="InterPro" id="IPR039428">
    <property type="entry name" value="NUOK/Mnh_C1-like"/>
</dbReference>
<dbReference type="Proteomes" id="UP000279275">
    <property type="component" value="Unassembled WGS sequence"/>
</dbReference>
<gene>
    <name evidence="9" type="ORF">EBN03_08240</name>
</gene>
<dbReference type="PANTHER" id="PTHR34583:SF2">
    <property type="entry name" value="ANTIPORTER SUBUNIT MNHC2-RELATED"/>
    <property type="match status" value="1"/>
</dbReference>
<dbReference type="InterPro" id="IPR050601">
    <property type="entry name" value="CPA3_antiporter_subunitC"/>
</dbReference>
<organism evidence="9 10">
    <name type="scientific">Nocardia stercoris</name>
    <dbReference type="NCBI Taxonomy" id="2483361"/>
    <lineage>
        <taxon>Bacteria</taxon>
        <taxon>Bacillati</taxon>
        <taxon>Actinomycetota</taxon>
        <taxon>Actinomycetes</taxon>
        <taxon>Mycobacteriales</taxon>
        <taxon>Nocardiaceae</taxon>
        <taxon>Nocardia</taxon>
    </lineage>
</organism>
<evidence type="ECO:0000256" key="2">
    <source>
        <dbReference type="ARBA" id="ARBA00010388"/>
    </source>
</evidence>
<feature type="transmembrane region" description="Helical" evidence="8">
    <location>
        <begin position="6"/>
        <end position="27"/>
    </location>
</feature>
<evidence type="ECO:0000256" key="1">
    <source>
        <dbReference type="ARBA" id="ARBA00004651"/>
    </source>
</evidence>
<dbReference type="PANTHER" id="PTHR34583">
    <property type="entry name" value="ANTIPORTER SUBUNIT MNHC2-RELATED"/>
    <property type="match status" value="1"/>
</dbReference>
<evidence type="ECO:0000256" key="4">
    <source>
        <dbReference type="ARBA" id="ARBA00022692"/>
    </source>
</evidence>
<dbReference type="OrthoDB" id="9799219at2"/>